<organism evidence="2 3">
    <name type="scientific">Mucilaginibacter humi</name>
    <dbReference type="NCBI Taxonomy" id="2732510"/>
    <lineage>
        <taxon>Bacteria</taxon>
        <taxon>Pseudomonadati</taxon>
        <taxon>Bacteroidota</taxon>
        <taxon>Sphingobacteriia</taxon>
        <taxon>Sphingobacteriales</taxon>
        <taxon>Sphingobacteriaceae</taxon>
        <taxon>Mucilaginibacter</taxon>
    </lineage>
</organism>
<gene>
    <name evidence="2" type="ORF">HK413_03330</name>
</gene>
<keyword evidence="3" id="KW-1185">Reference proteome</keyword>
<feature type="compositionally biased region" description="Low complexity" evidence="1">
    <location>
        <begin position="1"/>
        <end position="21"/>
    </location>
</feature>
<sequence>MLNQTNNNAQPAQGATQAQQQPLPPGINRLNEELKAFANQPECENKGMFLLRTATRWMEEASNEPESKMLFGEFWHEGELCIFLLIPTSVNQFLRYKLAIALAVANVSIH</sequence>
<proteinExistence type="predicted"/>
<reference evidence="2 3" key="1">
    <citation type="submission" date="2020-05" db="EMBL/GenBank/DDBJ databases">
        <authorList>
            <person name="Khan S.A."/>
            <person name="Jeon C.O."/>
            <person name="Chun B.H."/>
        </authorList>
    </citation>
    <scope>NUCLEOTIDE SEQUENCE [LARGE SCALE GENOMIC DNA]</scope>
    <source>
        <strain evidence="2 3">S1162</strain>
    </source>
</reference>
<comment type="caution">
    <text evidence="2">The sequence shown here is derived from an EMBL/GenBank/DDBJ whole genome shotgun (WGS) entry which is preliminary data.</text>
</comment>
<dbReference type="EMBL" id="JABFCR010000010">
    <property type="protein sequence ID" value="NNU33431.1"/>
    <property type="molecule type" value="Genomic_DNA"/>
</dbReference>
<accession>A0ABX1VZP9</accession>
<dbReference type="RefSeq" id="WP_175269129.1">
    <property type="nucleotide sequence ID" value="NZ_JABFCR010000010.1"/>
</dbReference>
<name>A0ABX1VZP9_9SPHI</name>
<evidence type="ECO:0000313" key="2">
    <source>
        <dbReference type="EMBL" id="NNU33431.1"/>
    </source>
</evidence>
<feature type="region of interest" description="Disordered" evidence="1">
    <location>
        <begin position="1"/>
        <end position="26"/>
    </location>
</feature>
<dbReference type="Proteomes" id="UP000566071">
    <property type="component" value="Unassembled WGS sequence"/>
</dbReference>
<protein>
    <submittedName>
        <fullName evidence="2">Uncharacterized protein</fullName>
    </submittedName>
</protein>
<evidence type="ECO:0000256" key="1">
    <source>
        <dbReference type="SAM" id="MobiDB-lite"/>
    </source>
</evidence>
<evidence type="ECO:0000313" key="3">
    <source>
        <dbReference type="Proteomes" id="UP000566071"/>
    </source>
</evidence>